<dbReference type="STRING" id="1732.SAMN02910417_01880"/>
<evidence type="ECO:0000313" key="2">
    <source>
        <dbReference type="Proteomes" id="UP000199228"/>
    </source>
</evidence>
<name>A0A1G6BXN0_EUBOX</name>
<keyword evidence="2" id="KW-1185">Reference proteome</keyword>
<reference evidence="1 2" key="1">
    <citation type="submission" date="2016-10" db="EMBL/GenBank/DDBJ databases">
        <authorList>
            <person name="de Groot N.N."/>
        </authorList>
    </citation>
    <scope>NUCLEOTIDE SEQUENCE [LARGE SCALE GENOMIC DNA]</scope>
    <source>
        <strain evidence="1 2">DSM 3217</strain>
    </source>
</reference>
<protein>
    <submittedName>
        <fullName evidence="1">Uncharacterized protein</fullName>
    </submittedName>
</protein>
<dbReference type="OrthoDB" id="1976346at2"/>
<dbReference type="RefSeq" id="WP_090174106.1">
    <property type="nucleotide sequence ID" value="NZ_FMXR01000013.1"/>
</dbReference>
<dbReference type="Proteomes" id="UP000199228">
    <property type="component" value="Unassembled WGS sequence"/>
</dbReference>
<proteinExistence type="predicted"/>
<gene>
    <name evidence="1" type="ORF">SAMN02910417_01880</name>
</gene>
<evidence type="ECO:0000313" key="1">
    <source>
        <dbReference type="EMBL" id="SDB25297.1"/>
    </source>
</evidence>
<sequence length="107" mass="12162">MTELLYEIQMHTLIGIKYGSMYAKILDDEVKGIMNLMKQSTSFYGKINKNGDCEIQGQIISLTKTIPYQAIGKIKKETVELDMHTNQGEFHIAGKGTQNEKILQLYC</sequence>
<dbReference type="EMBL" id="FMXR01000013">
    <property type="protein sequence ID" value="SDB25297.1"/>
    <property type="molecule type" value="Genomic_DNA"/>
</dbReference>
<organism evidence="1 2">
    <name type="scientific">Eubacterium oxidoreducens</name>
    <dbReference type="NCBI Taxonomy" id="1732"/>
    <lineage>
        <taxon>Bacteria</taxon>
        <taxon>Bacillati</taxon>
        <taxon>Bacillota</taxon>
        <taxon>Clostridia</taxon>
        <taxon>Eubacteriales</taxon>
        <taxon>Eubacteriaceae</taxon>
        <taxon>Eubacterium</taxon>
    </lineage>
</organism>
<accession>A0A1G6BXN0</accession>
<dbReference type="AlphaFoldDB" id="A0A1G6BXN0"/>